<dbReference type="PANTHER" id="PTHR47338">
    <property type="entry name" value="ZN(II)2CYS6 TRANSCRIPTION FACTOR (EUROFUNG)-RELATED"/>
    <property type="match status" value="1"/>
</dbReference>
<evidence type="ECO:0000256" key="1">
    <source>
        <dbReference type="ARBA" id="ARBA00004123"/>
    </source>
</evidence>
<dbReference type="SUPFAM" id="SSF57701">
    <property type="entry name" value="Zn2/Cys6 DNA-binding domain"/>
    <property type="match status" value="1"/>
</dbReference>
<keyword evidence="7" id="KW-0732">Signal</keyword>
<dbReference type="Proteomes" id="UP000053989">
    <property type="component" value="Unassembled WGS sequence"/>
</dbReference>
<evidence type="ECO:0000256" key="2">
    <source>
        <dbReference type="ARBA" id="ARBA00022723"/>
    </source>
</evidence>
<dbReference type="InterPro" id="IPR050815">
    <property type="entry name" value="TF_fung"/>
</dbReference>
<accession>A0A0C3DKZ6</accession>
<feature type="domain" description="Zn(2)-C6 fungal-type" evidence="8">
    <location>
        <begin position="292"/>
        <end position="325"/>
    </location>
</feature>
<dbReference type="EMBL" id="KN822110">
    <property type="protein sequence ID" value="KIM56746.1"/>
    <property type="molecule type" value="Genomic_DNA"/>
</dbReference>
<feature type="region of interest" description="Disordered" evidence="6">
    <location>
        <begin position="53"/>
        <end position="81"/>
    </location>
</feature>
<dbReference type="PANTHER" id="PTHR47338:SF29">
    <property type="entry name" value="ZN(2)-C6 FUNGAL-TYPE DOMAIN-CONTAINING PROTEIN"/>
    <property type="match status" value="1"/>
</dbReference>
<evidence type="ECO:0000256" key="3">
    <source>
        <dbReference type="ARBA" id="ARBA00023015"/>
    </source>
</evidence>
<organism evidence="9 10">
    <name type="scientific">Scleroderma citrinum Foug A</name>
    <dbReference type="NCBI Taxonomy" id="1036808"/>
    <lineage>
        <taxon>Eukaryota</taxon>
        <taxon>Fungi</taxon>
        <taxon>Dikarya</taxon>
        <taxon>Basidiomycota</taxon>
        <taxon>Agaricomycotina</taxon>
        <taxon>Agaricomycetes</taxon>
        <taxon>Agaricomycetidae</taxon>
        <taxon>Boletales</taxon>
        <taxon>Sclerodermatineae</taxon>
        <taxon>Sclerodermataceae</taxon>
        <taxon>Scleroderma</taxon>
    </lineage>
</organism>
<dbReference type="STRING" id="1036808.A0A0C3DKZ6"/>
<dbReference type="InterPro" id="IPR036864">
    <property type="entry name" value="Zn2-C6_fun-type_DNA-bd_sf"/>
</dbReference>
<feature type="compositionally biased region" description="Polar residues" evidence="6">
    <location>
        <begin position="53"/>
        <end position="66"/>
    </location>
</feature>
<protein>
    <recommendedName>
        <fullName evidence="8">Zn(2)-C6 fungal-type domain-containing protein</fullName>
    </recommendedName>
</protein>
<feature type="region of interest" description="Disordered" evidence="6">
    <location>
        <begin position="320"/>
        <end position="418"/>
    </location>
</feature>
<dbReference type="HOGENOM" id="CLU_010791_0_0_1"/>
<evidence type="ECO:0000313" key="10">
    <source>
        <dbReference type="Proteomes" id="UP000053989"/>
    </source>
</evidence>
<dbReference type="AlphaFoldDB" id="A0A0C3DKZ6"/>
<dbReference type="OrthoDB" id="2123952at2759"/>
<proteinExistence type="predicted"/>
<dbReference type="CDD" id="cd12148">
    <property type="entry name" value="fungal_TF_MHR"/>
    <property type="match status" value="1"/>
</dbReference>
<dbReference type="GO" id="GO:0008270">
    <property type="term" value="F:zinc ion binding"/>
    <property type="evidence" value="ECO:0007669"/>
    <property type="project" value="InterPro"/>
</dbReference>
<evidence type="ECO:0000256" key="4">
    <source>
        <dbReference type="ARBA" id="ARBA00023163"/>
    </source>
</evidence>
<evidence type="ECO:0000259" key="8">
    <source>
        <dbReference type="PROSITE" id="PS50048"/>
    </source>
</evidence>
<keyword evidence="3" id="KW-0805">Transcription regulation</keyword>
<feature type="chain" id="PRO_5002176743" description="Zn(2)-C6 fungal-type domain-containing protein" evidence="7">
    <location>
        <begin position="23"/>
        <end position="1048"/>
    </location>
</feature>
<reference evidence="9 10" key="1">
    <citation type="submission" date="2014-04" db="EMBL/GenBank/DDBJ databases">
        <authorList>
            <consortium name="DOE Joint Genome Institute"/>
            <person name="Kuo A."/>
            <person name="Kohler A."/>
            <person name="Nagy L.G."/>
            <person name="Floudas D."/>
            <person name="Copeland A."/>
            <person name="Barry K.W."/>
            <person name="Cichocki N."/>
            <person name="Veneault-Fourrey C."/>
            <person name="LaButti K."/>
            <person name="Lindquist E.A."/>
            <person name="Lipzen A."/>
            <person name="Lundell T."/>
            <person name="Morin E."/>
            <person name="Murat C."/>
            <person name="Sun H."/>
            <person name="Tunlid A."/>
            <person name="Henrissat B."/>
            <person name="Grigoriev I.V."/>
            <person name="Hibbett D.S."/>
            <person name="Martin F."/>
            <person name="Nordberg H.P."/>
            <person name="Cantor M.N."/>
            <person name="Hua S.X."/>
        </authorList>
    </citation>
    <scope>NUCLEOTIDE SEQUENCE [LARGE SCALE GENOMIC DNA]</scope>
    <source>
        <strain evidence="9 10">Foug A</strain>
    </source>
</reference>
<dbReference type="InterPro" id="IPR001138">
    <property type="entry name" value="Zn2Cys6_DnaBD"/>
</dbReference>
<feature type="signal peptide" evidence="7">
    <location>
        <begin position="1"/>
        <end position="22"/>
    </location>
</feature>
<name>A0A0C3DKZ6_9AGAM</name>
<keyword evidence="4" id="KW-0804">Transcription</keyword>
<feature type="compositionally biased region" description="Polar residues" evidence="6">
    <location>
        <begin position="372"/>
        <end position="381"/>
    </location>
</feature>
<dbReference type="Pfam" id="PF00172">
    <property type="entry name" value="Zn_clus"/>
    <property type="match status" value="1"/>
</dbReference>
<reference evidence="10" key="2">
    <citation type="submission" date="2015-01" db="EMBL/GenBank/DDBJ databases">
        <title>Evolutionary Origins and Diversification of the Mycorrhizal Mutualists.</title>
        <authorList>
            <consortium name="DOE Joint Genome Institute"/>
            <consortium name="Mycorrhizal Genomics Consortium"/>
            <person name="Kohler A."/>
            <person name="Kuo A."/>
            <person name="Nagy L.G."/>
            <person name="Floudas D."/>
            <person name="Copeland A."/>
            <person name="Barry K.W."/>
            <person name="Cichocki N."/>
            <person name="Veneault-Fourrey C."/>
            <person name="LaButti K."/>
            <person name="Lindquist E.A."/>
            <person name="Lipzen A."/>
            <person name="Lundell T."/>
            <person name="Morin E."/>
            <person name="Murat C."/>
            <person name="Riley R."/>
            <person name="Ohm R."/>
            <person name="Sun H."/>
            <person name="Tunlid A."/>
            <person name="Henrissat B."/>
            <person name="Grigoriev I.V."/>
            <person name="Hibbett D.S."/>
            <person name="Martin F."/>
        </authorList>
    </citation>
    <scope>NUCLEOTIDE SEQUENCE [LARGE SCALE GENOMIC DNA]</scope>
    <source>
        <strain evidence="10">Foug A</strain>
    </source>
</reference>
<keyword evidence="2" id="KW-0479">Metal-binding</keyword>
<feature type="compositionally biased region" description="Polar residues" evidence="6">
    <location>
        <begin position="226"/>
        <end position="238"/>
    </location>
</feature>
<evidence type="ECO:0000256" key="7">
    <source>
        <dbReference type="SAM" id="SignalP"/>
    </source>
</evidence>
<evidence type="ECO:0000256" key="6">
    <source>
        <dbReference type="SAM" id="MobiDB-lite"/>
    </source>
</evidence>
<comment type="subcellular location">
    <subcellularLocation>
        <location evidence="1">Nucleus</location>
    </subcellularLocation>
</comment>
<feature type="compositionally biased region" description="Low complexity" evidence="6">
    <location>
        <begin position="109"/>
        <end position="120"/>
    </location>
</feature>
<feature type="compositionally biased region" description="Basic and acidic residues" evidence="6">
    <location>
        <begin position="121"/>
        <end position="131"/>
    </location>
</feature>
<feature type="region of interest" description="Disordered" evidence="6">
    <location>
        <begin position="93"/>
        <end position="131"/>
    </location>
</feature>
<dbReference type="PROSITE" id="PS50048">
    <property type="entry name" value="ZN2_CY6_FUNGAL_2"/>
    <property type="match status" value="1"/>
</dbReference>
<keyword evidence="10" id="KW-1185">Reference proteome</keyword>
<evidence type="ECO:0000256" key="5">
    <source>
        <dbReference type="ARBA" id="ARBA00023242"/>
    </source>
</evidence>
<dbReference type="GO" id="GO:0005634">
    <property type="term" value="C:nucleus"/>
    <property type="evidence" value="ECO:0007669"/>
    <property type="project" value="UniProtKB-SubCell"/>
</dbReference>
<evidence type="ECO:0000313" key="9">
    <source>
        <dbReference type="EMBL" id="KIM56746.1"/>
    </source>
</evidence>
<dbReference type="SMART" id="SM00066">
    <property type="entry name" value="GAL4"/>
    <property type="match status" value="1"/>
</dbReference>
<dbReference type="GO" id="GO:0000981">
    <property type="term" value="F:DNA-binding transcription factor activity, RNA polymerase II-specific"/>
    <property type="evidence" value="ECO:0007669"/>
    <property type="project" value="InterPro"/>
</dbReference>
<keyword evidence="5" id="KW-0539">Nucleus</keyword>
<dbReference type="CDD" id="cd00067">
    <property type="entry name" value="GAL4"/>
    <property type="match status" value="1"/>
</dbReference>
<feature type="compositionally biased region" description="Polar residues" evidence="6">
    <location>
        <begin position="403"/>
        <end position="413"/>
    </location>
</feature>
<dbReference type="InParanoid" id="A0A0C3DKZ6"/>
<sequence length="1048" mass="116544">MFSWFWLAWVALQWNVKCGVLSAPSGEFASHPIKYPSTAHRLAPSLLPPTMYYSQQPTHSGSNPQASDHVPGQPKHLPSLNSMSVPALLRDQSAPDYQHGPAIAPPYPSSSSHSNLLYHSSHNDHHHLSQDLESHSNWNRLPYAFDPTINPAPERDHIHRFTPLHQHPHDTYHRANETRAAMSSLIQVDSPFSAAAQLEHSLVIPPNANYIPRQRLTVEPPPSPYLSHTPQSSAQSLSEHADTQALRQSPAEDEASATSQPRKSRRAKPHIELAPDQPLTTQGKPRARVYVACIQCRTRKIRCDGAKPACHNCMRRAKADDTCSYDGAPKRRGPDKVPGARQRIAREARMIGTDSGMSTHRRRRRRDEGDANDNSTTISEDTSGRDEDPQLPHIPPFPGGTGSSIALSTSAGTQVHHEVSSSTSAAVLGPGFESVIPSSTQDFAEEILYTINTQGLYDVQRFGGIGVAVDPPPLPVPETALQAPPPDSAGSHGYLVPTFVTPPQQMEEEDDSDNSDIITFASEPSVEFSRKTWWDSLLAVYTTDLSGHPISVSLAHTLTSTERHRATIHIMNDLRFFFRTTSYWFSFINVPSFLSAFIDPRKRGQMQPSLVYAVLTISTNMQSSDIGLGRDGREKALRLRDAAQGALDASLYARWVDEELAQAAWLLSFFEISPHPLHSNTRAVSSMFMLDTIIRTLSLTSLDADNPATSRFKPKTVPGVSLALHQGSIASWGSDPGFTTSASQCSASDRTVPSNPARGCSCLSLSLGHRWSDAREHAPLWMATPGWDDAWTPGEIRKETCRRLCWHSMMLTAGFTSYMDATRRTVPEFFVGDPVNMALLFPGEAVTPAPHAVSYSAKDTVWALNYRTILLWKSCLRMRIDMDASEAERARYGVNAWLEADALEKAFNSHTCGLEKTYLYQGREYLFNVRFTISNEFQQYIPIATIASGLFHREKAEEWLTNQADMAQRILHGMSTVTGQKQTILHRPVFIFWFMGQINRALLLWERDNSLTLAIDVCVALFKPIDYLSEVWPCRGVLLLFLFPSFAC</sequence>
<gene>
    <name evidence="9" type="ORF">SCLCIDRAFT_202810</name>
</gene>
<dbReference type="Gene3D" id="4.10.240.10">
    <property type="entry name" value="Zn(2)-C6 fungal-type DNA-binding domain"/>
    <property type="match status" value="1"/>
</dbReference>
<feature type="region of interest" description="Disordered" evidence="6">
    <location>
        <begin position="214"/>
        <end position="285"/>
    </location>
</feature>